<keyword evidence="6" id="KW-1133">Transmembrane helix</keyword>
<sequence>MDELQLDDHKLNFSMLHGSRSLAEEKQLLRQRSMSQQRHVASFVSVEVLGYIIKSNYYQKKCEKLLMEVKKFKLANENGAVKCKNRNSKGLKEAIRDQIKVICDEFMDIRKKQLALKTKVRHTEKEVEAINRDVCSLKKQLEPKHQRKNEAYQCILKLRKQ</sequence>
<dbReference type="Proteomes" id="UP001163823">
    <property type="component" value="Chromosome 1"/>
</dbReference>
<comment type="caution">
    <text evidence="10">The sequence shown here is derived from an EMBL/GenBank/DDBJ whole genome shotgun (WGS) entry which is preliminary data.</text>
</comment>
<gene>
    <name evidence="10" type="ORF">O6P43_000734</name>
</gene>
<evidence type="ECO:0000313" key="10">
    <source>
        <dbReference type="EMBL" id="KAJ7981474.1"/>
    </source>
</evidence>
<evidence type="ECO:0000256" key="6">
    <source>
        <dbReference type="ARBA" id="ARBA00022989"/>
    </source>
</evidence>
<comment type="subcellular location">
    <subcellularLocation>
        <location evidence="1">Cell membrane</location>
        <topology evidence="1">Single-pass membrane protein</topology>
    </subcellularLocation>
    <subcellularLocation>
        <location evidence="2">Endoplasmic reticulum membrane</location>
        <topology evidence="2">Single-pass membrane protein</topology>
    </subcellularLocation>
</comment>
<evidence type="ECO:0000256" key="7">
    <source>
        <dbReference type="ARBA" id="ARBA00023054"/>
    </source>
</evidence>
<organism evidence="10 11">
    <name type="scientific">Quillaja saponaria</name>
    <name type="common">Soap bark tree</name>
    <dbReference type="NCBI Taxonomy" id="32244"/>
    <lineage>
        <taxon>Eukaryota</taxon>
        <taxon>Viridiplantae</taxon>
        <taxon>Streptophyta</taxon>
        <taxon>Embryophyta</taxon>
        <taxon>Tracheophyta</taxon>
        <taxon>Spermatophyta</taxon>
        <taxon>Magnoliopsida</taxon>
        <taxon>eudicotyledons</taxon>
        <taxon>Gunneridae</taxon>
        <taxon>Pentapetalae</taxon>
        <taxon>rosids</taxon>
        <taxon>fabids</taxon>
        <taxon>Fabales</taxon>
        <taxon>Quillajaceae</taxon>
        <taxon>Quillaja</taxon>
    </lineage>
</organism>
<keyword evidence="7" id="KW-0175">Coiled coil</keyword>
<accession>A0AAD7VN44</accession>
<comment type="similarity">
    <text evidence="9">Belongs to the plant Proton pump-interactor protein family.</text>
</comment>
<dbReference type="PANTHER" id="PTHR32219">
    <property type="entry name" value="RNA-BINDING PROTEIN YLMH-RELATED"/>
    <property type="match status" value="1"/>
</dbReference>
<evidence type="ECO:0000256" key="5">
    <source>
        <dbReference type="ARBA" id="ARBA00022824"/>
    </source>
</evidence>
<evidence type="ECO:0000313" key="11">
    <source>
        <dbReference type="Proteomes" id="UP001163823"/>
    </source>
</evidence>
<evidence type="ECO:0000256" key="4">
    <source>
        <dbReference type="ARBA" id="ARBA00022692"/>
    </source>
</evidence>
<evidence type="ECO:0000256" key="8">
    <source>
        <dbReference type="ARBA" id="ARBA00023136"/>
    </source>
</evidence>
<dbReference type="EMBL" id="JARAOO010000001">
    <property type="protein sequence ID" value="KAJ7981474.1"/>
    <property type="molecule type" value="Genomic_DNA"/>
</dbReference>
<evidence type="ECO:0000256" key="1">
    <source>
        <dbReference type="ARBA" id="ARBA00004162"/>
    </source>
</evidence>
<dbReference type="GO" id="GO:0005789">
    <property type="term" value="C:endoplasmic reticulum membrane"/>
    <property type="evidence" value="ECO:0007669"/>
    <property type="project" value="UniProtKB-SubCell"/>
</dbReference>
<dbReference type="AlphaFoldDB" id="A0AAD7VN44"/>
<dbReference type="KEGG" id="qsa:O6P43_000734"/>
<proteinExistence type="inferred from homology"/>
<dbReference type="GO" id="GO:0005886">
    <property type="term" value="C:plasma membrane"/>
    <property type="evidence" value="ECO:0007669"/>
    <property type="project" value="UniProtKB-SubCell"/>
</dbReference>
<keyword evidence="4" id="KW-0812">Transmembrane</keyword>
<reference evidence="10 11" key="1">
    <citation type="journal article" date="2023" name="Science">
        <title>Elucidation of the pathway for biosynthesis of saponin adjuvants from the soapbark tree.</title>
        <authorList>
            <person name="Reed J."/>
            <person name="Orme A."/>
            <person name="El-Demerdash A."/>
            <person name="Owen C."/>
            <person name="Martin L.B.B."/>
            <person name="Misra R.C."/>
            <person name="Kikuchi S."/>
            <person name="Rejzek M."/>
            <person name="Martin A.C."/>
            <person name="Harkess A."/>
            <person name="Leebens-Mack J."/>
            <person name="Louveau T."/>
            <person name="Stephenson M.J."/>
            <person name="Osbourn A."/>
        </authorList>
    </citation>
    <scope>NUCLEOTIDE SEQUENCE [LARGE SCALE GENOMIC DNA]</scope>
    <source>
        <strain evidence="10">S10</strain>
    </source>
</reference>
<keyword evidence="3" id="KW-1003">Cell membrane</keyword>
<keyword evidence="8" id="KW-0472">Membrane</keyword>
<dbReference type="InterPro" id="IPR055282">
    <property type="entry name" value="PPI1-4"/>
</dbReference>
<evidence type="ECO:0000256" key="9">
    <source>
        <dbReference type="ARBA" id="ARBA00038080"/>
    </source>
</evidence>
<keyword evidence="11" id="KW-1185">Reference proteome</keyword>
<protein>
    <submittedName>
        <fullName evidence="10">Proton pump-interactor 1-like</fullName>
    </submittedName>
</protein>
<dbReference type="PANTHER" id="PTHR32219:SF2">
    <property type="entry name" value="PROTON PUMP-INTERACTOR 1"/>
    <property type="match status" value="1"/>
</dbReference>
<keyword evidence="5" id="KW-0256">Endoplasmic reticulum</keyword>
<evidence type="ECO:0000256" key="2">
    <source>
        <dbReference type="ARBA" id="ARBA00004389"/>
    </source>
</evidence>
<name>A0AAD7VN44_QUISA</name>
<evidence type="ECO:0000256" key="3">
    <source>
        <dbReference type="ARBA" id="ARBA00022475"/>
    </source>
</evidence>